<dbReference type="CDD" id="cd06261">
    <property type="entry name" value="TM_PBP2"/>
    <property type="match status" value="1"/>
</dbReference>
<dbReference type="Gene3D" id="1.10.3720.10">
    <property type="entry name" value="MetI-like"/>
    <property type="match status" value="1"/>
</dbReference>
<keyword evidence="10" id="KW-1185">Reference proteome</keyword>
<feature type="domain" description="ABC transmembrane type-1" evidence="8">
    <location>
        <begin position="81"/>
        <end position="261"/>
    </location>
</feature>
<comment type="similarity">
    <text evidence="7">Belongs to the binding-protein-dependent transport system permease family.</text>
</comment>
<dbReference type="RefSeq" id="WP_189085293.1">
    <property type="nucleotide sequence ID" value="NZ_BMRJ01000002.1"/>
</dbReference>
<evidence type="ECO:0000256" key="1">
    <source>
        <dbReference type="ARBA" id="ARBA00004651"/>
    </source>
</evidence>
<evidence type="ECO:0000256" key="7">
    <source>
        <dbReference type="RuleBase" id="RU363032"/>
    </source>
</evidence>
<dbReference type="PANTHER" id="PTHR30151:SF0">
    <property type="entry name" value="ABC TRANSPORTER PERMEASE PROTEIN MJ0413-RELATED"/>
    <property type="match status" value="1"/>
</dbReference>
<protein>
    <submittedName>
        <fullName evidence="9">ABC transporter permease</fullName>
    </submittedName>
</protein>
<organism evidence="9 10">
    <name type="scientific">Agromyces mediolanus</name>
    <name type="common">Corynebacterium mediolanum</name>
    <dbReference type="NCBI Taxonomy" id="41986"/>
    <lineage>
        <taxon>Bacteria</taxon>
        <taxon>Bacillati</taxon>
        <taxon>Actinomycetota</taxon>
        <taxon>Actinomycetes</taxon>
        <taxon>Micrococcales</taxon>
        <taxon>Microbacteriaceae</taxon>
        <taxon>Agromyces</taxon>
    </lineage>
</organism>
<feature type="transmembrane region" description="Helical" evidence="7">
    <location>
        <begin position="38"/>
        <end position="59"/>
    </location>
</feature>
<dbReference type="EMBL" id="BMRJ01000002">
    <property type="protein sequence ID" value="GGR27056.1"/>
    <property type="molecule type" value="Genomic_DNA"/>
</dbReference>
<comment type="subcellular location">
    <subcellularLocation>
        <location evidence="1 7">Cell membrane</location>
        <topology evidence="1 7">Multi-pass membrane protein</topology>
    </subcellularLocation>
</comment>
<dbReference type="PANTHER" id="PTHR30151">
    <property type="entry name" value="ALKANE SULFONATE ABC TRANSPORTER-RELATED, MEMBRANE SUBUNIT"/>
    <property type="match status" value="1"/>
</dbReference>
<dbReference type="SUPFAM" id="SSF161098">
    <property type="entry name" value="MetI-like"/>
    <property type="match status" value="1"/>
</dbReference>
<feature type="transmembrane region" description="Helical" evidence="7">
    <location>
        <begin position="145"/>
        <end position="166"/>
    </location>
</feature>
<dbReference type="AlphaFoldDB" id="A0A918CJX2"/>
<dbReference type="Proteomes" id="UP000610303">
    <property type="component" value="Unassembled WGS sequence"/>
</dbReference>
<dbReference type="InterPro" id="IPR035906">
    <property type="entry name" value="MetI-like_sf"/>
</dbReference>
<keyword evidence="2 7" id="KW-0813">Transport</keyword>
<name>A0A918CJX2_AGRME</name>
<feature type="transmembrane region" description="Helical" evidence="7">
    <location>
        <begin position="187"/>
        <end position="208"/>
    </location>
</feature>
<evidence type="ECO:0000256" key="2">
    <source>
        <dbReference type="ARBA" id="ARBA00022448"/>
    </source>
</evidence>
<evidence type="ECO:0000256" key="5">
    <source>
        <dbReference type="ARBA" id="ARBA00022989"/>
    </source>
</evidence>
<gene>
    <name evidence="9" type="ORF">GCM10010196_20730</name>
</gene>
<keyword evidence="3" id="KW-1003">Cell membrane</keyword>
<keyword evidence="4 7" id="KW-0812">Transmembrane</keyword>
<feature type="transmembrane region" description="Helical" evidence="7">
    <location>
        <begin position="88"/>
        <end position="107"/>
    </location>
</feature>
<keyword evidence="6 7" id="KW-0472">Membrane</keyword>
<evidence type="ECO:0000256" key="4">
    <source>
        <dbReference type="ARBA" id="ARBA00022692"/>
    </source>
</evidence>
<evidence type="ECO:0000313" key="9">
    <source>
        <dbReference type="EMBL" id="GGR27056.1"/>
    </source>
</evidence>
<reference evidence="9" key="2">
    <citation type="submission" date="2020-09" db="EMBL/GenBank/DDBJ databases">
        <authorList>
            <person name="Sun Q."/>
            <person name="Ohkuma M."/>
        </authorList>
    </citation>
    <scope>NUCLEOTIDE SEQUENCE</scope>
    <source>
        <strain evidence="9">JCM 3346</strain>
    </source>
</reference>
<reference evidence="9" key="1">
    <citation type="journal article" date="2014" name="Int. J. Syst. Evol. Microbiol.">
        <title>Complete genome sequence of Corynebacterium casei LMG S-19264T (=DSM 44701T), isolated from a smear-ripened cheese.</title>
        <authorList>
            <consortium name="US DOE Joint Genome Institute (JGI-PGF)"/>
            <person name="Walter F."/>
            <person name="Albersmeier A."/>
            <person name="Kalinowski J."/>
            <person name="Ruckert C."/>
        </authorList>
    </citation>
    <scope>NUCLEOTIDE SEQUENCE</scope>
    <source>
        <strain evidence="9">JCM 3346</strain>
    </source>
</reference>
<keyword evidence="5 7" id="KW-1133">Transmembrane helix</keyword>
<dbReference type="GO" id="GO:0055085">
    <property type="term" value="P:transmembrane transport"/>
    <property type="evidence" value="ECO:0007669"/>
    <property type="project" value="InterPro"/>
</dbReference>
<accession>A0A918CJX2</accession>
<feature type="transmembrane region" description="Helical" evidence="7">
    <location>
        <begin position="242"/>
        <end position="262"/>
    </location>
</feature>
<comment type="caution">
    <text evidence="9">The sequence shown here is derived from an EMBL/GenBank/DDBJ whole genome shotgun (WGS) entry which is preliminary data.</text>
</comment>
<dbReference type="InterPro" id="IPR000515">
    <property type="entry name" value="MetI-like"/>
</dbReference>
<evidence type="ECO:0000256" key="3">
    <source>
        <dbReference type="ARBA" id="ARBA00022475"/>
    </source>
</evidence>
<proteinExistence type="inferred from homology"/>
<sequence>MSLDAVPATATPGVSVQYVRGRQARLPLRHRAWFQRTLVWGAILVAWQLFAMNVGPFFFPTIPEVLAGAIESFADGTYLTVLASFQQMLVGFALAAVVGIPLGLLMGQFKFVDFVIGPFVNAFFVTSLAALLPFIILLFGTGFEFRVAVVFLFAVFYLIITPAAGVRSIDRGVTEMGTSFGVGPVRRLWSITLPGTLPFVITGLRLGLGQAVQGMVVAELWVSIGTGRKLLSLGYARELGQFFAAAAAVVLIGAFLTALLLYGQRKLTPWAGDVEQAVSGAR</sequence>
<feature type="transmembrane region" description="Helical" evidence="7">
    <location>
        <begin position="119"/>
        <end position="139"/>
    </location>
</feature>
<evidence type="ECO:0000259" key="8">
    <source>
        <dbReference type="PROSITE" id="PS50928"/>
    </source>
</evidence>
<dbReference type="PROSITE" id="PS50928">
    <property type="entry name" value="ABC_TM1"/>
    <property type="match status" value="1"/>
</dbReference>
<dbReference type="GO" id="GO:0005886">
    <property type="term" value="C:plasma membrane"/>
    <property type="evidence" value="ECO:0007669"/>
    <property type="project" value="UniProtKB-SubCell"/>
</dbReference>
<evidence type="ECO:0000256" key="6">
    <source>
        <dbReference type="ARBA" id="ARBA00023136"/>
    </source>
</evidence>
<evidence type="ECO:0000313" key="10">
    <source>
        <dbReference type="Proteomes" id="UP000610303"/>
    </source>
</evidence>
<dbReference type="Pfam" id="PF00528">
    <property type="entry name" value="BPD_transp_1"/>
    <property type="match status" value="1"/>
</dbReference>